<name>A0A6P1XZV1_9SPIR</name>
<evidence type="ECO:0000313" key="2">
    <source>
        <dbReference type="Proteomes" id="UP000464374"/>
    </source>
</evidence>
<organism evidence="1 2">
    <name type="scientific">Treponema vincentii</name>
    <dbReference type="NCBI Taxonomy" id="69710"/>
    <lineage>
        <taxon>Bacteria</taxon>
        <taxon>Pseudomonadati</taxon>
        <taxon>Spirochaetota</taxon>
        <taxon>Spirochaetia</taxon>
        <taxon>Spirochaetales</taxon>
        <taxon>Treponemataceae</taxon>
        <taxon>Treponema</taxon>
    </lineage>
</organism>
<sequence>METLSLRPHHLLCTRAFKGNGYSPVFVENMQRVIDLLKNGCYITLVTGVDAICDPCPERVGNHCRSEVKVTGFDEAVLSQLGLERKTYAYTEIEEILTARLTESVYECICRGCEWKQTGICCYVDVKRSLFTK</sequence>
<proteinExistence type="predicted"/>
<dbReference type="Proteomes" id="UP000464374">
    <property type="component" value="Chromosome"/>
</dbReference>
<accession>A0A6P1XZV1</accession>
<reference evidence="1 2" key="1">
    <citation type="submission" date="2020-01" db="EMBL/GenBank/DDBJ databases">
        <title>Complete genome sequence of a human oral phylogroup 1 Treponema sp. strain ATCC 700766, originally isolated from periodontitis dental plaque.</title>
        <authorList>
            <person name="Chan Y."/>
            <person name="Huo Y.-B."/>
            <person name="Yu X.-L."/>
            <person name="Zeng H."/>
            <person name="Leung W.-K."/>
            <person name="Watt R.M."/>
        </authorList>
    </citation>
    <scope>NUCLEOTIDE SEQUENCE [LARGE SCALE GENOMIC DNA]</scope>
    <source>
        <strain evidence="1 2">OMZ 804</strain>
    </source>
</reference>
<dbReference type="KEGG" id="trz:GWP43_05385"/>
<protein>
    <submittedName>
        <fullName evidence="1">DUF1284 domain-containing protein</fullName>
    </submittedName>
</protein>
<dbReference type="EMBL" id="CP048020">
    <property type="protein sequence ID" value="QHX42971.1"/>
    <property type="molecule type" value="Genomic_DNA"/>
</dbReference>
<gene>
    <name evidence="1" type="ORF">GWP43_05385</name>
</gene>
<dbReference type="AlphaFoldDB" id="A0A6P1XZV1"/>
<dbReference type="InterPro" id="IPR009702">
    <property type="entry name" value="DUF1284"/>
</dbReference>
<dbReference type="Pfam" id="PF06935">
    <property type="entry name" value="DUF1284"/>
    <property type="match status" value="1"/>
</dbReference>
<dbReference type="RefSeq" id="WP_162663289.1">
    <property type="nucleotide sequence ID" value="NZ_CP048020.1"/>
</dbReference>
<evidence type="ECO:0000313" key="1">
    <source>
        <dbReference type="EMBL" id="QHX42971.1"/>
    </source>
</evidence>